<keyword evidence="3" id="KW-0378">Hydrolase</keyword>
<keyword evidence="4" id="KW-0175">Coiled coil</keyword>
<keyword evidence="2" id="KW-0645">Protease</keyword>
<keyword evidence="8" id="KW-1185">Reference proteome</keyword>
<evidence type="ECO:0000256" key="3">
    <source>
        <dbReference type="ARBA" id="ARBA00022801"/>
    </source>
</evidence>
<dbReference type="InterPro" id="IPR003653">
    <property type="entry name" value="Peptidase_C48_C"/>
</dbReference>
<feature type="region of interest" description="Disordered" evidence="5">
    <location>
        <begin position="156"/>
        <end position="178"/>
    </location>
</feature>
<feature type="compositionally biased region" description="Basic and acidic residues" evidence="5">
    <location>
        <begin position="156"/>
        <end position="169"/>
    </location>
</feature>
<evidence type="ECO:0000256" key="1">
    <source>
        <dbReference type="ARBA" id="ARBA00005234"/>
    </source>
</evidence>
<comment type="similarity">
    <text evidence="1">Belongs to the peptidase C48 family.</text>
</comment>
<evidence type="ECO:0000256" key="2">
    <source>
        <dbReference type="ARBA" id="ARBA00022670"/>
    </source>
</evidence>
<dbReference type="Pfam" id="PF02902">
    <property type="entry name" value="Peptidase_C48"/>
    <property type="match status" value="1"/>
</dbReference>
<proteinExistence type="inferred from homology"/>
<dbReference type="Gene3D" id="3.40.395.10">
    <property type="entry name" value="Adenoviral Proteinase, Chain A"/>
    <property type="match status" value="1"/>
</dbReference>
<evidence type="ECO:0000259" key="6">
    <source>
        <dbReference type="Pfam" id="PF02902"/>
    </source>
</evidence>
<dbReference type="SUPFAM" id="SSF54001">
    <property type="entry name" value="Cysteine proteinases"/>
    <property type="match status" value="1"/>
</dbReference>
<organism evidence="7 8">
    <name type="scientific">Stylosanthes scabra</name>
    <dbReference type="NCBI Taxonomy" id="79078"/>
    <lineage>
        <taxon>Eukaryota</taxon>
        <taxon>Viridiplantae</taxon>
        <taxon>Streptophyta</taxon>
        <taxon>Embryophyta</taxon>
        <taxon>Tracheophyta</taxon>
        <taxon>Spermatophyta</taxon>
        <taxon>Magnoliopsida</taxon>
        <taxon>eudicotyledons</taxon>
        <taxon>Gunneridae</taxon>
        <taxon>Pentapetalae</taxon>
        <taxon>rosids</taxon>
        <taxon>fabids</taxon>
        <taxon>Fabales</taxon>
        <taxon>Fabaceae</taxon>
        <taxon>Papilionoideae</taxon>
        <taxon>50 kb inversion clade</taxon>
        <taxon>dalbergioids sensu lato</taxon>
        <taxon>Dalbergieae</taxon>
        <taxon>Pterocarpus clade</taxon>
        <taxon>Stylosanthes</taxon>
    </lineage>
</organism>
<feature type="coiled-coil region" evidence="4">
    <location>
        <begin position="208"/>
        <end position="243"/>
    </location>
</feature>
<protein>
    <recommendedName>
        <fullName evidence="6">Ubiquitin-like protease family profile domain-containing protein</fullName>
    </recommendedName>
</protein>
<gene>
    <name evidence="7" type="ORF">PIB30_094324</name>
</gene>
<dbReference type="InterPro" id="IPR038765">
    <property type="entry name" value="Papain-like_cys_pep_sf"/>
</dbReference>
<evidence type="ECO:0000256" key="4">
    <source>
        <dbReference type="SAM" id="Coils"/>
    </source>
</evidence>
<evidence type="ECO:0000256" key="5">
    <source>
        <dbReference type="SAM" id="MobiDB-lite"/>
    </source>
</evidence>
<sequence>MTVEEDDTQHDAVIVDATIATAPPKDTVPAAEEEDTAIFDASIVEPSRITATRVESAKEENTHHNAMLVDTAIEMAPPNNIVPASEEEDASIAEPSRVIEEAALTNLVERITAEDDATSVKTTFENPLIIQQCLESTSLQKQHVIVLALEKPSDKESVAVPREPEKVELTQDEPQQEEIHGEEVKVVGPVNEPSSQEFEEIIYTQGTLDRLDKEMNDVQMKIAEKKLERILKLREELRELGNAKTPQKPETSRTRIYNWATQCIDTNQYEFLFDFKTGKSYQAMRDHFMSLDREAEMDLVNGMLAAYNHNYFDPETERPYSIRKLTENDNNEGLHYINRDKMKRAHYLFAPVLYGSHWWLYVIQVKGKKFYVLDSKNIKNPSGERMKLNRFAEQLEEFRQQIVERILCDVDNEFREMVIRVANPHARHPRPFRALQSPYIQLDSGDLTSK</sequence>
<feature type="domain" description="Ubiquitin-like protease family profile" evidence="6">
    <location>
        <begin position="316"/>
        <end position="418"/>
    </location>
</feature>
<reference evidence="7 8" key="1">
    <citation type="journal article" date="2023" name="Plants (Basel)">
        <title>Bridging the Gap: Combining Genomics and Transcriptomics Approaches to Understand Stylosanthes scabra, an Orphan Legume from the Brazilian Caatinga.</title>
        <authorList>
            <person name="Ferreira-Neto J.R.C."/>
            <person name="da Silva M.D."/>
            <person name="Binneck E."/>
            <person name="de Melo N.F."/>
            <person name="da Silva R.H."/>
            <person name="de Melo A.L.T.M."/>
            <person name="Pandolfi V."/>
            <person name="Bustamante F.O."/>
            <person name="Brasileiro-Vidal A.C."/>
            <person name="Benko-Iseppon A.M."/>
        </authorList>
    </citation>
    <scope>NUCLEOTIDE SEQUENCE [LARGE SCALE GENOMIC DNA]</scope>
    <source>
        <tissue evidence="7">Leaves</tissue>
    </source>
</reference>
<evidence type="ECO:0000313" key="7">
    <source>
        <dbReference type="EMBL" id="MED6201376.1"/>
    </source>
</evidence>
<name>A0ABU6XUQ7_9FABA</name>
<evidence type="ECO:0000313" key="8">
    <source>
        <dbReference type="Proteomes" id="UP001341840"/>
    </source>
</evidence>
<comment type="caution">
    <text evidence="7">The sequence shown here is derived from an EMBL/GenBank/DDBJ whole genome shotgun (WGS) entry which is preliminary data.</text>
</comment>
<dbReference type="Proteomes" id="UP001341840">
    <property type="component" value="Unassembled WGS sequence"/>
</dbReference>
<dbReference type="EMBL" id="JASCZI010213524">
    <property type="protein sequence ID" value="MED6201376.1"/>
    <property type="molecule type" value="Genomic_DNA"/>
</dbReference>
<accession>A0ABU6XUQ7</accession>